<keyword evidence="1" id="KW-0812">Transmembrane</keyword>
<evidence type="ECO:0000256" key="1">
    <source>
        <dbReference type="SAM" id="Phobius"/>
    </source>
</evidence>
<gene>
    <name evidence="2" type="ORF">ASZ90_011877</name>
</gene>
<dbReference type="AlphaFoldDB" id="A0A0W8FBZ3"/>
<comment type="caution">
    <text evidence="2">The sequence shown here is derived from an EMBL/GenBank/DDBJ whole genome shotgun (WGS) entry which is preliminary data.</text>
</comment>
<proteinExistence type="predicted"/>
<dbReference type="EMBL" id="LNQE01001382">
    <property type="protein sequence ID" value="KUG18422.1"/>
    <property type="molecule type" value="Genomic_DNA"/>
</dbReference>
<evidence type="ECO:0000313" key="2">
    <source>
        <dbReference type="EMBL" id="KUG18422.1"/>
    </source>
</evidence>
<organism evidence="2">
    <name type="scientific">hydrocarbon metagenome</name>
    <dbReference type="NCBI Taxonomy" id="938273"/>
    <lineage>
        <taxon>unclassified sequences</taxon>
        <taxon>metagenomes</taxon>
        <taxon>ecological metagenomes</taxon>
    </lineage>
</organism>
<protein>
    <submittedName>
        <fullName evidence="2">Uncharacterized protein</fullName>
    </submittedName>
</protein>
<keyword evidence="1" id="KW-0472">Membrane</keyword>
<sequence>MQSIELEFEMKQLFVATLAWKGILSEVMAFLFDEPLALLRKL</sequence>
<keyword evidence="1" id="KW-1133">Transmembrane helix</keyword>
<name>A0A0W8FBZ3_9ZZZZ</name>
<accession>A0A0W8FBZ3</accession>
<reference evidence="2" key="1">
    <citation type="journal article" date="2015" name="Proc. Natl. Acad. Sci. U.S.A.">
        <title>Networks of energetic and metabolic interactions define dynamics in microbial communities.</title>
        <authorList>
            <person name="Embree M."/>
            <person name="Liu J.K."/>
            <person name="Al-Bassam M.M."/>
            <person name="Zengler K."/>
        </authorList>
    </citation>
    <scope>NUCLEOTIDE SEQUENCE</scope>
</reference>
<feature type="transmembrane region" description="Helical" evidence="1">
    <location>
        <begin position="12"/>
        <end position="32"/>
    </location>
</feature>